<name>K2S5B9_MACPH</name>
<dbReference type="InParanoid" id="K2S5B9"/>
<accession>K2S5B9</accession>
<sequence length="68" mass="7656">MLSTPSTLPPGGRKRRVSWVWGRVRDGPEIARSPGDPQNRLPIIISRESRERSGSSQGNPGETVWLWF</sequence>
<dbReference type="EMBL" id="AHHD01000031">
    <property type="protein sequence ID" value="EKG22058.1"/>
    <property type="molecule type" value="Genomic_DNA"/>
</dbReference>
<reference evidence="2 3" key="1">
    <citation type="journal article" date="2012" name="BMC Genomics">
        <title>Tools to kill: Genome of one of the most destructive plant pathogenic fungi Macrophomina phaseolina.</title>
        <authorList>
            <person name="Islam M.S."/>
            <person name="Haque M.S."/>
            <person name="Islam M.M."/>
            <person name="Emdad E.M."/>
            <person name="Halim A."/>
            <person name="Hossen Q.M.M."/>
            <person name="Hossain M.Z."/>
            <person name="Ahmed B."/>
            <person name="Rahim S."/>
            <person name="Rahman M.S."/>
            <person name="Alam M.M."/>
            <person name="Hou S."/>
            <person name="Wan X."/>
            <person name="Saito J.A."/>
            <person name="Alam M."/>
        </authorList>
    </citation>
    <scope>NUCLEOTIDE SEQUENCE [LARGE SCALE GENOMIC DNA]</scope>
    <source>
        <strain evidence="2 3">MS6</strain>
    </source>
</reference>
<feature type="region of interest" description="Disordered" evidence="1">
    <location>
        <begin position="27"/>
        <end position="68"/>
    </location>
</feature>
<dbReference type="Proteomes" id="UP000007129">
    <property type="component" value="Unassembled WGS sequence"/>
</dbReference>
<dbReference type="HOGENOM" id="CLU_2794424_0_0_1"/>
<evidence type="ECO:0000313" key="3">
    <source>
        <dbReference type="Proteomes" id="UP000007129"/>
    </source>
</evidence>
<dbReference type="AlphaFoldDB" id="K2S5B9"/>
<dbReference type="VEuPathDB" id="FungiDB:MPH_00649"/>
<organism evidence="2 3">
    <name type="scientific">Macrophomina phaseolina (strain MS6)</name>
    <name type="common">Charcoal rot fungus</name>
    <dbReference type="NCBI Taxonomy" id="1126212"/>
    <lineage>
        <taxon>Eukaryota</taxon>
        <taxon>Fungi</taxon>
        <taxon>Dikarya</taxon>
        <taxon>Ascomycota</taxon>
        <taxon>Pezizomycotina</taxon>
        <taxon>Dothideomycetes</taxon>
        <taxon>Dothideomycetes incertae sedis</taxon>
        <taxon>Botryosphaeriales</taxon>
        <taxon>Botryosphaeriaceae</taxon>
        <taxon>Macrophomina</taxon>
    </lineage>
</organism>
<protein>
    <submittedName>
        <fullName evidence="2">Uncharacterized protein</fullName>
    </submittedName>
</protein>
<gene>
    <name evidence="2" type="ORF">MPH_00649</name>
</gene>
<comment type="caution">
    <text evidence="2">The sequence shown here is derived from an EMBL/GenBank/DDBJ whole genome shotgun (WGS) entry which is preliminary data.</text>
</comment>
<evidence type="ECO:0000256" key="1">
    <source>
        <dbReference type="SAM" id="MobiDB-lite"/>
    </source>
</evidence>
<proteinExistence type="predicted"/>
<evidence type="ECO:0000313" key="2">
    <source>
        <dbReference type="EMBL" id="EKG22058.1"/>
    </source>
</evidence>